<evidence type="ECO:0000259" key="1">
    <source>
        <dbReference type="Pfam" id="PF03724"/>
    </source>
</evidence>
<name>A0A836KN49_9TRYP</name>
<dbReference type="Proteomes" id="UP000673552">
    <property type="component" value="Chromosome 17"/>
</dbReference>
<proteinExistence type="predicted"/>
<dbReference type="Gene3D" id="2.40.128.270">
    <property type="match status" value="1"/>
</dbReference>
<evidence type="ECO:0000313" key="2">
    <source>
        <dbReference type="EMBL" id="KAG5481549.1"/>
    </source>
</evidence>
<dbReference type="AlphaFoldDB" id="A0A836KN49"/>
<protein>
    <recommendedName>
        <fullName evidence="1">DUF306 domain-containing protein</fullName>
    </recommendedName>
</protein>
<dbReference type="InterPro" id="IPR005184">
    <property type="entry name" value="DUF306_Meta_HslJ"/>
</dbReference>
<dbReference type="OrthoDB" id="258733at2759"/>
<reference evidence="2 3" key="1">
    <citation type="submission" date="2021-03" db="EMBL/GenBank/DDBJ databases">
        <title>Leishmania (Mundinia) martiniquensis Genome sequencing and assembly.</title>
        <authorList>
            <person name="Almutairi H."/>
            <person name="Gatherer D."/>
        </authorList>
    </citation>
    <scope>NUCLEOTIDE SEQUENCE [LARGE SCALE GENOMIC DNA]</scope>
    <source>
        <strain evidence="2">LSCM1</strain>
    </source>
</reference>
<organism evidence="2 3">
    <name type="scientific">Leishmania martiniquensis</name>
    <dbReference type="NCBI Taxonomy" id="1580590"/>
    <lineage>
        <taxon>Eukaryota</taxon>
        <taxon>Discoba</taxon>
        <taxon>Euglenozoa</taxon>
        <taxon>Kinetoplastea</taxon>
        <taxon>Metakinetoplastina</taxon>
        <taxon>Trypanosomatida</taxon>
        <taxon>Trypanosomatidae</taxon>
        <taxon>Leishmaniinae</taxon>
        <taxon>Leishmania</taxon>
    </lineage>
</organism>
<dbReference type="Pfam" id="PF03724">
    <property type="entry name" value="META"/>
    <property type="match status" value="1"/>
</dbReference>
<dbReference type="RefSeq" id="XP_067179656.1">
    <property type="nucleotide sequence ID" value="XM_067323021.1"/>
</dbReference>
<dbReference type="KEGG" id="lmat:92515533"/>
<feature type="domain" description="DUF306" evidence="1">
    <location>
        <begin position="8"/>
        <end position="106"/>
    </location>
</feature>
<dbReference type="EMBL" id="JAFEUZ010000017">
    <property type="protein sequence ID" value="KAG5481549.1"/>
    <property type="molecule type" value="Genomic_DNA"/>
</dbReference>
<accession>A0A836KN49</accession>
<sequence length="112" mass="12161">MEARSVLGKYVAKTMDGKPVPQGVMMELRPGESSGAVKLHARVANIMNGQLKVENGKLFGLLISTMMMGSNEQMRVEDALSQGFSEGMKFTLKDGGRLRLQSGSHTIEFVSV</sequence>
<keyword evidence="3" id="KW-1185">Reference proteome</keyword>
<dbReference type="GeneID" id="92515533"/>
<dbReference type="InterPro" id="IPR038670">
    <property type="entry name" value="HslJ-like_sf"/>
</dbReference>
<gene>
    <name evidence="2" type="ORF">LSCM1_05569</name>
</gene>
<evidence type="ECO:0000313" key="3">
    <source>
        <dbReference type="Proteomes" id="UP000673552"/>
    </source>
</evidence>
<comment type="caution">
    <text evidence="2">The sequence shown here is derived from an EMBL/GenBank/DDBJ whole genome shotgun (WGS) entry which is preliminary data.</text>
</comment>